<organism evidence="1 2">
    <name type="scientific">Aspergillus costaricaensis CBS 115574</name>
    <dbReference type="NCBI Taxonomy" id="1448317"/>
    <lineage>
        <taxon>Eukaryota</taxon>
        <taxon>Fungi</taxon>
        <taxon>Dikarya</taxon>
        <taxon>Ascomycota</taxon>
        <taxon>Pezizomycotina</taxon>
        <taxon>Eurotiomycetes</taxon>
        <taxon>Eurotiomycetidae</taxon>
        <taxon>Eurotiales</taxon>
        <taxon>Aspergillaceae</taxon>
        <taxon>Aspergillus</taxon>
        <taxon>Aspergillus subgen. Circumdati</taxon>
    </lineage>
</organism>
<reference evidence="1" key="1">
    <citation type="submission" date="2018-02" db="EMBL/GenBank/DDBJ databases">
        <title>The genomes of Aspergillus section Nigri reveals drivers in fungal speciation.</title>
        <authorList>
            <consortium name="DOE Joint Genome Institute"/>
            <person name="Vesth T.C."/>
            <person name="Nybo J."/>
            <person name="Theobald S."/>
            <person name="Brandl J."/>
            <person name="Frisvad J.C."/>
            <person name="Nielsen K.F."/>
            <person name="Lyhne E.K."/>
            <person name="Kogle M.E."/>
            <person name="Kuo A."/>
            <person name="Riley R."/>
            <person name="Clum A."/>
            <person name="Nolan M."/>
            <person name="Lipzen A."/>
            <person name="Salamov A."/>
            <person name="Henrissat B."/>
            <person name="Wiebenga A."/>
            <person name="De vries R.P."/>
            <person name="Grigoriev I.V."/>
            <person name="Mortensen U.H."/>
            <person name="Andersen M.R."/>
            <person name="Baker S.E."/>
        </authorList>
    </citation>
    <scope>NUCLEOTIDE SEQUENCE</scope>
    <source>
        <strain evidence="1">CBS 115574</strain>
    </source>
</reference>
<proteinExistence type="predicted"/>
<gene>
    <name evidence="1" type="ORF">BO79DRAFT_45893</name>
</gene>
<evidence type="ECO:0000313" key="1">
    <source>
        <dbReference type="EMBL" id="RAK85683.1"/>
    </source>
</evidence>
<dbReference type="EMBL" id="KZ824564">
    <property type="protein sequence ID" value="RAK85683.1"/>
    <property type="molecule type" value="Genomic_DNA"/>
</dbReference>
<protein>
    <submittedName>
        <fullName evidence="1">Uncharacterized protein</fullName>
    </submittedName>
</protein>
<sequence length="208" mass="23664">MKEGSSPKVVRSAIRTTVSIQRREKRESSIRVGPWVALSRHHSICKTNAPTQRQPEARRRISLLLSAHSQSVRVRGYLHLHELKSTYPLFPLFFPFPPSALVSLSAHRLDLLPDFPPLPISTPRLYNLLSGFPSFSWGFQQLVGSVAVLPSPPNLTDQTPFACQLPHRYWLLRRTRHCGLRPPTPSVYWPPPLSPLLNPHHQNSLPFK</sequence>
<accession>A0ACD1I5U7</accession>
<dbReference type="Proteomes" id="UP000249748">
    <property type="component" value="Unassembled WGS sequence"/>
</dbReference>
<evidence type="ECO:0000313" key="2">
    <source>
        <dbReference type="Proteomes" id="UP000249748"/>
    </source>
</evidence>
<name>A0ACD1I5U7_9EURO</name>
<keyword evidence="2" id="KW-1185">Reference proteome</keyword>